<dbReference type="InterPro" id="IPR000914">
    <property type="entry name" value="SBP_5_dom"/>
</dbReference>
<evidence type="ECO:0000256" key="4">
    <source>
        <dbReference type="ARBA" id="ARBA00022729"/>
    </source>
</evidence>
<keyword evidence="3" id="KW-0813">Transport</keyword>
<dbReference type="EMBL" id="CAACVJ010000091">
    <property type="protein sequence ID" value="VEP13052.1"/>
    <property type="molecule type" value="Genomic_DNA"/>
</dbReference>
<sequence>MRDGYFSTDTMMSHGFSSMFAKFGKYIGLCLLCIALTVGCNGNQPQTDNPTNPNTTTDNNRISLGTTLKPRTLDPADNYELAGLNIIYNVGESLYTYKLGTTEIEPLLATEMPNISEDGLTYIIPVRQGVTFQDGTPFNAEAMAFSLNRFMTNGGKPAFLLGDVVNTVAATGEYELTITLKQPFSAFPALLAFPGTCAVSPQAYKIGAGEFNPNTLISTGKYKLAQFGSDAIALDANENYWGDKPANEGINMQIYAGNSANLYNSFLTGAVDVAYQSLDPNQIKSLLDGEEDNKWQIIEASGTNVSFLSLNLQQEPLNKPEVRQAIAALMDRALINQRVLQGQGEAVYSLIPTTFDVYQPTFQTVYGDANTAKAKELLTQAGYSASNPAVIEIWYPSGSITRGIVAETLKALAEQKLEGMIQFIPSSVESASFFGNIGKGIYQAALADWYPDFLDADNYIQPFIGCSKGSETTGCEEGAAQSRGSFYYSNQVNELIEQQRQETEPETRKAIFSQLQETLAEDVPYIPLWQTKEYAFAQNNVAGVTINPSQNIPFWTINKQ</sequence>
<dbReference type="SUPFAM" id="SSF53850">
    <property type="entry name" value="Periplasmic binding protein-like II"/>
    <property type="match status" value="1"/>
</dbReference>
<comment type="similarity">
    <text evidence="2">Belongs to the bacterial solute-binding protein 5 family.</text>
</comment>
<comment type="subcellular location">
    <subcellularLocation>
        <location evidence="1">Cell envelope</location>
    </subcellularLocation>
</comment>
<evidence type="ECO:0000256" key="2">
    <source>
        <dbReference type="ARBA" id="ARBA00005695"/>
    </source>
</evidence>
<dbReference type="GO" id="GO:0030313">
    <property type="term" value="C:cell envelope"/>
    <property type="evidence" value="ECO:0007669"/>
    <property type="project" value="UniProtKB-SubCell"/>
</dbReference>
<dbReference type="GO" id="GO:0015833">
    <property type="term" value="P:peptide transport"/>
    <property type="evidence" value="ECO:0007669"/>
    <property type="project" value="TreeGrafter"/>
</dbReference>
<dbReference type="PANTHER" id="PTHR30290">
    <property type="entry name" value="PERIPLASMIC BINDING COMPONENT OF ABC TRANSPORTER"/>
    <property type="match status" value="1"/>
</dbReference>
<evidence type="ECO:0000256" key="3">
    <source>
        <dbReference type="ARBA" id="ARBA00022448"/>
    </source>
</evidence>
<feature type="compositionally biased region" description="Low complexity" evidence="5">
    <location>
        <begin position="44"/>
        <end position="60"/>
    </location>
</feature>
<dbReference type="AlphaFoldDB" id="A0A563VNS0"/>
<protein>
    <submittedName>
        <fullName evidence="7">ABC-type dipeptide transport system, periplasmic component</fullName>
    </submittedName>
</protein>
<dbReference type="GO" id="GO:0042597">
    <property type="term" value="C:periplasmic space"/>
    <property type="evidence" value="ECO:0007669"/>
    <property type="project" value="UniProtKB-ARBA"/>
</dbReference>
<dbReference type="Proteomes" id="UP000320055">
    <property type="component" value="Unassembled WGS sequence"/>
</dbReference>
<keyword evidence="8" id="KW-1185">Reference proteome</keyword>
<dbReference type="GO" id="GO:0043190">
    <property type="term" value="C:ATP-binding cassette (ABC) transporter complex"/>
    <property type="evidence" value="ECO:0007669"/>
    <property type="project" value="InterPro"/>
</dbReference>
<evidence type="ECO:0000313" key="7">
    <source>
        <dbReference type="EMBL" id="VEP13052.1"/>
    </source>
</evidence>
<proteinExistence type="inferred from homology"/>
<dbReference type="PANTHER" id="PTHR30290:SF10">
    <property type="entry name" value="PERIPLASMIC OLIGOPEPTIDE-BINDING PROTEIN-RELATED"/>
    <property type="match status" value="1"/>
</dbReference>
<dbReference type="GO" id="GO:1904680">
    <property type="term" value="F:peptide transmembrane transporter activity"/>
    <property type="evidence" value="ECO:0007669"/>
    <property type="project" value="TreeGrafter"/>
</dbReference>
<evidence type="ECO:0000259" key="6">
    <source>
        <dbReference type="Pfam" id="PF00496"/>
    </source>
</evidence>
<dbReference type="CDD" id="cd08519">
    <property type="entry name" value="PBP2_NikA_DppA_OppA_like_20"/>
    <property type="match status" value="1"/>
</dbReference>
<dbReference type="Gene3D" id="3.40.190.10">
    <property type="entry name" value="Periplasmic binding protein-like II"/>
    <property type="match status" value="1"/>
</dbReference>
<evidence type="ECO:0000256" key="5">
    <source>
        <dbReference type="SAM" id="MobiDB-lite"/>
    </source>
</evidence>
<evidence type="ECO:0000256" key="1">
    <source>
        <dbReference type="ARBA" id="ARBA00004196"/>
    </source>
</evidence>
<gene>
    <name evidence="7" type="ORF">H1P_1800003</name>
</gene>
<name>A0A563VNS0_9CYAN</name>
<dbReference type="PIRSF" id="PIRSF002741">
    <property type="entry name" value="MppA"/>
    <property type="match status" value="1"/>
</dbReference>
<dbReference type="InterPro" id="IPR039424">
    <property type="entry name" value="SBP_5"/>
</dbReference>
<accession>A0A563VNS0</accession>
<dbReference type="Pfam" id="PF00496">
    <property type="entry name" value="SBP_bac_5"/>
    <property type="match status" value="1"/>
</dbReference>
<keyword evidence="4" id="KW-0732">Signal</keyword>
<evidence type="ECO:0000313" key="8">
    <source>
        <dbReference type="Proteomes" id="UP000320055"/>
    </source>
</evidence>
<feature type="domain" description="Solute-binding protein family 5" evidence="6">
    <location>
        <begin position="103"/>
        <end position="469"/>
    </location>
</feature>
<dbReference type="Gene3D" id="3.10.105.10">
    <property type="entry name" value="Dipeptide-binding Protein, Domain 3"/>
    <property type="match status" value="1"/>
</dbReference>
<reference evidence="7 8" key="1">
    <citation type="submission" date="2019-01" db="EMBL/GenBank/DDBJ databases">
        <authorList>
            <person name="Brito A."/>
        </authorList>
    </citation>
    <scope>NUCLEOTIDE SEQUENCE [LARGE SCALE GENOMIC DNA]</scope>
    <source>
        <strain evidence="7">1</strain>
    </source>
</reference>
<dbReference type="InterPro" id="IPR030678">
    <property type="entry name" value="Peptide/Ni-bd"/>
</dbReference>
<feature type="region of interest" description="Disordered" evidence="5">
    <location>
        <begin position="44"/>
        <end position="67"/>
    </location>
</feature>
<organism evidence="7 8">
    <name type="scientific">Hyella patelloides LEGE 07179</name>
    <dbReference type="NCBI Taxonomy" id="945734"/>
    <lineage>
        <taxon>Bacteria</taxon>
        <taxon>Bacillati</taxon>
        <taxon>Cyanobacteriota</taxon>
        <taxon>Cyanophyceae</taxon>
        <taxon>Pleurocapsales</taxon>
        <taxon>Hyellaceae</taxon>
        <taxon>Hyella</taxon>
    </lineage>
</organism>